<dbReference type="PRINTS" id="PR01438">
    <property type="entry name" value="UNVRSLSTRESS"/>
</dbReference>
<evidence type="ECO:0000259" key="2">
    <source>
        <dbReference type="Pfam" id="PF00582"/>
    </source>
</evidence>
<gene>
    <name evidence="3" type="ORF">IDH44_09335</name>
</gene>
<dbReference type="PANTHER" id="PTHR46268:SF6">
    <property type="entry name" value="UNIVERSAL STRESS PROTEIN UP12"/>
    <property type="match status" value="1"/>
</dbReference>
<evidence type="ECO:0000313" key="4">
    <source>
        <dbReference type="Proteomes" id="UP000621560"/>
    </source>
</evidence>
<proteinExistence type="inferred from homology"/>
<dbReference type="AlphaFoldDB" id="A0A927BSB9"/>
<dbReference type="RefSeq" id="WP_190916959.1">
    <property type="nucleotide sequence ID" value="NZ_JACXIZ010000015.1"/>
</dbReference>
<dbReference type="Pfam" id="PF00582">
    <property type="entry name" value="Usp"/>
    <property type="match status" value="1"/>
</dbReference>
<comment type="similarity">
    <text evidence="1">Belongs to the universal stress protein A family.</text>
</comment>
<protein>
    <submittedName>
        <fullName evidence="3">Universal stress protein</fullName>
    </submittedName>
</protein>
<dbReference type="Proteomes" id="UP000621560">
    <property type="component" value="Unassembled WGS sequence"/>
</dbReference>
<evidence type="ECO:0000313" key="3">
    <source>
        <dbReference type="EMBL" id="MBD2845392.1"/>
    </source>
</evidence>
<organism evidence="3 4">
    <name type="scientific">Paenibacillus sabuli</name>
    <dbReference type="NCBI Taxonomy" id="2772509"/>
    <lineage>
        <taxon>Bacteria</taxon>
        <taxon>Bacillati</taxon>
        <taxon>Bacillota</taxon>
        <taxon>Bacilli</taxon>
        <taxon>Bacillales</taxon>
        <taxon>Paenibacillaceae</taxon>
        <taxon>Paenibacillus</taxon>
    </lineage>
</organism>
<evidence type="ECO:0000256" key="1">
    <source>
        <dbReference type="ARBA" id="ARBA00008791"/>
    </source>
</evidence>
<dbReference type="CDD" id="cd00293">
    <property type="entry name" value="USP-like"/>
    <property type="match status" value="1"/>
</dbReference>
<comment type="caution">
    <text evidence="3">The sequence shown here is derived from an EMBL/GenBank/DDBJ whole genome shotgun (WGS) entry which is preliminary data.</text>
</comment>
<accession>A0A927BSB9</accession>
<dbReference type="InterPro" id="IPR006016">
    <property type="entry name" value="UspA"/>
</dbReference>
<dbReference type="InterPro" id="IPR006015">
    <property type="entry name" value="Universal_stress_UspA"/>
</dbReference>
<dbReference type="PANTHER" id="PTHR46268">
    <property type="entry name" value="STRESS RESPONSE PROTEIN NHAX"/>
    <property type="match status" value="1"/>
</dbReference>
<name>A0A927BSB9_9BACL</name>
<dbReference type="Gene3D" id="3.40.50.620">
    <property type="entry name" value="HUPs"/>
    <property type="match status" value="1"/>
</dbReference>
<sequence length="139" mass="15433">MYRRILLAADGSRYAVRAAEEAAKIYRLAGDATVEVLYVADLSNIKGEVLEARTHAEIQRKRMDKLGPIVEVLDNAQVVYNVSIIPGDPGPTIVDYANRHVFDLVLIGSRGLNRFQEFVLGSVSHKVVKRVQCPVMVVK</sequence>
<reference evidence="3" key="1">
    <citation type="submission" date="2020-09" db="EMBL/GenBank/DDBJ databases">
        <title>A novel bacterium of genus Paenibacillus, isolated from South China Sea.</title>
        <authorList>
            <person name="Huang H."/>
            <person name="Mo K."/>
            <person name="Hu Y."/>
        </authorList>
    </citation>
    <scope>NUCLEOTIDE SEQUENCE</scope>
    <source>
        <strain evidence="3">IB182496</strain>
    </source>
</reference>
<feature type="domain" description="UspA" evidence="2">
    <location>
        <begin position="1"/>
        <end position="139"/>
    </location>
</feature>
<dbReference type="InterPro" id="IPR014729">
    <property type="entry name" value="Rossmann-like_a/b/a_fold"/>
</dbReference>
<dbReference type="EMBL" id="JACXIZ010000015">
    <property type="protein sequence ID" value="MBD2845392.1"/>
    <property type="molecule type" value="Genomic_DNA"/>
</dbReference>
<dbReference type="SUPFAM" id="SSF52402">
    <property type="entry name" value="Adenine nucleotide alpha hydrolases-like"/>
    <property type="match status" value="1"/>
</dbReference>
<keyword evidence="4" id="KW-1185">Reference proteome</keyword>